<evidence type="ECO:0000256" key="1">
    <source>
        <dbReference type="SAM" id="MobiDB-lite"/>
    </source>
</evidence>
<protein>
    <submittedName>
        <fullName evidence="2">Uncharacterized protein</fullName>
    </submittedName>
</protein>
<dbReference type="AlphaFoldDB" id="A0A4P9W622"/>
<keyword evidence="3" id="KW-1185">Reference proteome</keyword>
<dbReference type="EMBL" id="KZ997088">
    <property type="protein sequence ID" value="RKO87891.1"/>
    <property type="molecule type" value="Genomic_DNA"/>
</dbReference>
<reference evidence="3" key="1">
    <citation type="journal article" date="2018" name="Nat. Microbiol.">
        <title>Leveraging single-cell genomics to expand the fungal tree of life.</title>
        <authorList>
            <person name="Ahrendt S.R."/>
            <person name="Quandt C.A."/>
            <person name="Ciobanu D."/>
            <person name="Clum A."/>
            <person name="Salamov A."/>
            <person name="Andreopoulos B."/>
            <person name="Cheng J.F."/>
            <person name="Woyke T."/>
            <person name="Pelin A."/>
            <person name="Henrissat B."/>
            <person name="Reynolds N.K."/>
            <person name="Benny G.L."/>
            <person name="Smith M.E."/>
            <person name="James T.Y."/>
            <person name="Grigoriev I.V."/>
        </authorList>
    </citation>
    <scope>NUCLEOTIDE SEQUENCE [LARGE SCALE GENOMIC DNA]</scope>
</reference>
<name>A0A4P9W622_9FUNG</name>
<sequence length="306" mass="33286">MLLVRAHQGGPTLCLLAPPLPLLRLLAGVEKVLGGWRGIVTIGRIRNGYGDQAVPGHLGCNEEGRVRQSFVLKNRLQRLKNWLCEVLQQEGEVSAFIIPALRPLSAQPRVNQLIQLTVPLIFFKNVLCSTRMWSDHGACQILPGARVLLKSMMCLKGSVWTVKSFARLAPSFHVVQLLRARTGQAWGVWPKADKLGMHTQRCAKRGLPVRLGSTDPPSVQSLLRARSSEGVADVSPEDVSSEEVSPEEQVLPEEEACEKDAFEEDNPLRGSGVAGAAAAFPLFSSPGFDDMGLDGGGWGQILKSEQ</sequence>
<proteinExistence type="predicted"/>
<accession>A0A4P9W622</accession>
<evidence type="ECO:0000313" key="2">
    <source>
        <dbReference type="EMBL" id="RKO87891.1"/>
    </source>
</evidence>
<gene>
    <name evidence="2" type="ORF">BDK51DRAFT_35008</name>
</gene>
<dbReference type="Proteomes" id="UP000269721">
    <property type="component" value="Unassembled WGS sequence"/>
</dbReference>
<feature type="region of interest" description="Disordered" evidence="1">
    <location>
        <begin position="225"/>
        <end position="270"/>
    </location>
</feature>
<feature type="compositionally biased region" description="Acidic residues" evidence="1">
    <location>
        <begin position="235"/>
        <end position="265"/>
    </location>
</feature>
<organism evidence="2 3">
    <name type="scientific">Blyttiomyces helicus</name>
    <dbReference type="NCBI Taxonomy" id="388810"/>
    <lineage>
        <taxon>Eukaryota</taxon>
        <taxon>Fungi</taxon>
        <taxon>Fungi incertae sedis</taxon>
        <taxon>Chytridiomycota</taxon>
        <taxon>Chytridiomycota incertae sedis</taxon>
        <taxon>Chytridiomycetes</taxon>
        <taxon>Chytridiomycetes incertae sedis</taxon>
        <taxon>Blyttiomyces</taxon>
    </lineage>
</organism>
<evidence type="ECO:0000313" key="3">
    <source>
        <dbReference type="Proteomes" id="UP000269721"/>
    </source>
</evidence>